<dbReference type="InterPro" id="IPR002347">
    <property type="entry name" value="SDR_fam"/>
</dbReference>
<dbReference type="PANTHER" id="PTHR44196:SF1">
    <property type="entry name" value="DEHYDROGENASE_REDUCTASE SDR FAMILY MEMBER 7B"/>
    <property type="match status" value="1"/>
</dbReference>
<reference evidence="5 6" key="1">
    <citation type="submission" date="2017-03" db="EMBL/GenBank/DDBJ databases">
        <authorList>
            <person name="Afonso C.L."/>
            <person name="Miller P.J."/>
            <person name="Scott M.A."/>
            <person name="Spackman E."/>
            <person name="Goraichik I."/>
            <person name="Dimitrov K.M."/>
            <person name="Suarez D.L."/>
            <person name="Swayne D.E."/>
        </authorList>
    </citation>
    <scope>NUCLEOTIDE SEQUENCE [LARGE SCALE GENOMIC DNA]</scope>
    <source>
        <strain evidence="5">SB41UT1</strain>
    </source>
</reference>
<keyword evidence="6" id="KW-1185">Reference proteome</keyword>
<evidence type="ECO:0000313" key="6">
    <source>
        <dbReference type="Proteomes" id="UP000196573"/>
    </source>
</evidence>
<proteinExistence type="inferred from homology"/>
<evidence type="ECO:0000256" key="2">
    <source>
        <dbReference type="ARBA" id="ARBA00023002"/>
    </source>
</evidence>
<dbReference type="GO" id="GO:0016020">
    <property type="term" value="C:membrane"/>
    <property type="evidence" value="ECO:0007669"/>
    <property type="project" value="TreeGrafter"/>
</dbReference>
<evidence type="ECO:0000313" key="5">
    <source>
        <dbReference type="EMBL" id="SMA36394.1"/>
    </source>
</evidence>
<dbReference type="InterPro" id="IPR020904">
    <property type="entry name" value="Sc_DH/Rdtase_CS"/>
</dbReference>
<dbReference type="Gene3D" id="3.40.50.720">
    <property type="entry name" value="NAD(P)-binding Rossmann-like Domain"/>
    <property type="match status" value="1"/>
</dbReference>
<feature type="domain" description="Ketoreductase" evidence="4">
    <location>
        <begin position="7"/>
        <end position="190"/>
    </location>
</feature>
<dbReference type="InterPro" id="IPR057326">
    <property type="entry name" value="KR_dom"/>
</dbReference>
<dbReference type="PRINTS" id="PR00080">
    <property type="entry name" value="SDRFAMILY"/>
</dbReference>
<name>A0A1X7AF46_9GAMM</name>
<accession>A0A1X7AF46</accession>
<dbReference type="PROSITE" id="PS00061">
    <property type="entry name" value="ADH_SHORT"/>
    <property type="match status" value="1"/>
</dbReference>
<evidence type="ECO:0000256" key="1">
    <source>
        <dbReference type="ARBA" id="ARBA00006484"/>
    </source>
</evidence>
<gene>
    <name evidence="5" type="primary">sadH_2</name>
    <name evidence="5" type="ORF">EHSB41UT_00638</name>
</gene>
<dbReference type="EC" id="1.-.-.-" evidence="5"/>
<dbReference type="GO" id="GO:0016491">
    <property type="term" value="F:oxidoreductase activity"/>
    <property type="evidence" value="ECO:0007669"/>
    <property type="project" value="UniProtKB-KW"/>
</dbReference>
<dbReference type="PANTHER" id="PTHR44196">
    <property type="entry name" value="DEHYDROGENASE/REDUCTASE SDR FAMILY MEMBER 7B"/>
    <property type="match status" value="1"/>
</dbReference>
<dbReference type="EMBL" id="FWPT01000001">
    <property type="protein sequence ID" value="SMA36394.1"/>
    <property type="molecule type" value="Genomic_DNA"/>
</dbReference>
<dbReference type="FunFam" id="3.40.50.720:FF:000084">
    <property type="entry name" value="Short-chain dehydrogenase reductase"/>
    <property type="match status" value="1"/>
</dbReference>
<dbReference type="PRINTS" id="PR00081">
    <property type="entry name" value="GDHRDH"/>
</dbReference>
<evidence type="ECO:0000256" key="3">
    <source>
        <dbReference type="RuleBase" id="RU000363"/>
    </source>
</evidence>
<dbReference type="InterPro" id="IPR036291">
    <property type="entry name" value="NAD(P)-bd_dom_sf"/>
</dbReference>
<dbReference type="SMART" id="SM00822">
    <property type="entry name" value="PKS_KR"/>
    <property type="match status" value="1"/>
</dbReference>
<dbReference type="Proteomes" id="UP000196573">
    <property type="component" value="Unassembled WGS sequence"/>
</dbReference>
<evidence type="ECO:0000259" key="4">
    <source>
        <dbReference type="SMART" id="SM00822"/>
    </source>
</evidence>
<comment type="similarity">
    <text evidence="1 3">Belongs to the short-chain dehydrogenases/reductases (SDR) family.</text>
</comment>
<dbReference type="OrthoDB" id="7301144at2"/>
<keyword evidence="2 5" id="KW-0560">Oxidoreductase</keyword>
<dbReference type="CDD" id="cd05233">
    <property type="entry name" value="SDR_c"/>
    <property type="match status" value="1"/>
</dbReference>
<dbReference type="Pfam" id="PF00106">
    <property type="entry name" value="adh_short"/>
    <property type="match status" value="1"/>
</dbReference>
<sequence>MRTLEGKVAVITGAGSGIGRALAFELCRTGCKVALCDINPQNLQETAELLPENSQYFIKDIDCANQEQVKAFASEASSYFGQIDILINNAGVSLTHSVTEGSIEEMEWLININFWGVVYGTKAFLPHLQTRDEAHIVNVGSVFGVMAAPNQAAYCASKFAVRGFTESLSQELRHSNINVSCAYPGGIKTNLIRNSRFHEDSTNLRDREEAAEKFEELATTTPERAAQVIINGILNKRQRILIGSDSRFIDWIVRLFPGTYDYFLNKTSDNWCKDSRESHKAAC</sequence>
<dbReference type="AlphaFoldDB" id="A0A1X7AF46"/>
<organism evidence="5 6">
    <name type="scientific">Parendozoicomonas haliclonae</name>
    <dbReference type="NCBI Taxonomy" id="1960125"/>
    <lineage>
        <taxon>Bacteria</taxon>
        <taxon>Pseudomonadati</taxon>
        <taxon>Pseudomonadota</taxon>
        <taxon>Gammaproteobacteria</taxon>
        <taxon>Oceanospirillales</taxon>
        <taxon>Endozoicomonadaceae</taxon>
        <taxon>Parendozoicomonas</taxon>
    </lineage>
</organism>
<dbReference type="RefSeq" id="WP_087106786.1">
    <property type="nucleotide sequence ID" value="NZ_CBCSCN010000004.1"/>
</dbReference>
<dbReference type="SUPFAM" id="SSF51735">
    <property type="entry name" value="NAD(P)-binding Rossmann-fold domains"/>
    <property type="match status" value="1"/>
</dbReference>
<protein>
    <submittedName>
        <fullName evidence="5">Putative oxidoreductase SadH</fullName>
        <ecNumber evidence="5">1.-.-.-</ecNumber>
    </submittedName>
</protein>